<dbReference type="Proteomes" id="UP000606490">
    <property type="component" value="Unassembled WGS sequence"/>
</dbReference>
<keyword evidence="1" id="KW-0560">Oxidoreductase</keyword>
<proteinExistence type="predicted"/>
<dbReference type="EMBL" id="JAEUXJ010000012">
    <property type="protein sequence ID" value="MBL6458218.1"/>
    <property type="molecule type" value="Genomic_DNA"/>
</dbReference>
<name>A0ABS1V974_9PROT</name>
<sequence length="98" mass="10523">MIPGSHKLGRADIRAMVEANGGSGRLPGAVPLVCEAGDVTMVNRQMVHGSFANSSPDVWISLTFGFHRRKSVLGQKAALSIAETNAVYDEQRIFTAPR</sequence>
<dbReference type="GO" id="GO:0051213">
    <property type="term" value="F:dioxygenase activity"/>
    <property type="evidence" value="ECO:0007669"/>
    <property type="project" value="UniProtKB-KW"/>
</dbReference>
<comment type="caution">
    <text evidence="1">The sequence shown here is derived from an EMBL/GenBank/DDBJ whole genome shotgun (WGS) entry which is preliminary data.</text>
</comment>
<reference evidence="1 2" key="1">
    <citation type="submission" date="2021-01" db="EMBL/GenBank/DDBJ databases">
        <title>Belnapia mucosa sp. nov. and Belnapia arida sp. nov., isolated from the Tabernas Desert (Almeria, Spain).</title>
        <authorList>
            <person name="Molina-Menor E."/>
            <person name="Vidal-Verdu A."/>
            <person name="Calonge A."/>
            <person name="Satari L."/>
            <person name="Pereto Magraner J."/>
            <person name="Porcar Miralles M."/>
        </authorList>
    </citation>
    <scope>NUCLEOTIDE SEQUENCE [LARGE SCALE GENOMIC DNA]</scope>
    <source>
        <strain evidence="1 2">T6</strain>
    </source>
</reference>
<dbReference type="InterPro" id="IPR008775">
    <property type="entry name" value="Phytyl_CoA_dOase-like"/>
</dbReference>
<keyword evidence="2" id="KW-1185">Reference proteome</keyword>
<organism evidence="1 2">
    <name type="scientific">Belnapia mucosa</name>
    <dbReference type="NCBI Taxonomy" id="2804532"/>
    <lineage>
        <taxon>Bacteria</taxon>
        <taxon>Pseudomonadati</taxon>
        <taxon>Pseudomonadota</taxon>
        <taxon>Alphaproteobacteria</taxon>
        <taxon>Acetobacterales</taxon>
        <taxon>Roseomonadaceae</taxon>
        <taxon>Belnapia</taxon>
    </lineage>
</organism>
<accession>A0ABS1V974</accession>
<dbReference type="RefSeq" id="WP_202827952.1">
    <property type="nucleotide sequence ID" value="NZ_JAEUXJ010000012.1"/>
</dbReference>
<dbReference type="Gene3D" id="2.60.120.620">
    <property type="entry name" value="q2cbj1_9rhob like domain"/>
    <property type="match status" value="1"/>
</dbReference>
<evidence type="ECO:0000313" key="1">
    <source>
        <dbReference type="EMBL" id="MBL6458218.1"/>
    </source>
</evidence>
<gene>
    <name evidence="1" type="ORF">JMJ55_23045</name>
</gene>
<dbReference type="SUPFAM" id="SSF51197">
    <property type="entry name" value="Clavaminate synthase-like"/>
    <property type="match status" value="1"/>
</dbReference>
<keyword evidence="1" id="KW-0223">Dioxygenase</keyword>
<evidence type="ECO:0000313" key="2">
    <source>
        <dbReference type="Proteomes" id="UP000606490"/>
    </source>
</evidence>
<protein>
    <submittedName>
        <fullName evidence="1">Phytanoyl-CoA dioxygenase family protein</fullName>
    </submittedName>
</protein>
<dbReference type="Pfam" id="PF05721">
    <property type="entry name" value="PhyH"/>
    <property type="match status" value="1"/>
</dbReference>